<accession>A0ABV5UNF5</accession>
<sequence length="126" mass="14539">MTEFITYRETVEYTIALPRDEHEADKMYGEGNRLNETVISKEEIGRRREPDYSWDCDLNAELYFLLKDGVRIFESRSHDAVVKHAASFGDDVSRVFLFGDLDNPDKSWRIKAENMATAEARKAADA</sequence>
<reference evidence="1 2" key="1">
    <citation type="submission" date="2024-09" db="EMBL/GenBank/DDBJ databases">
        <authorList>
            <person name="Sun Q."/>
            <person name="Mori K."/>
        </authorList>
    </citation>
    <scope>NUCLEOTIDE SEQUENCE [LARGE SCALE GENOMIC DNA]</scope>
    <source>
        <strain evidence="1 2">JCM 13519</strain>
    </source>
</reference>
<dbReference type="RefSeq" id="WP_345042454.1">
    <property type="nucleotide sequence ID" value="NZ_BAABED010000001.1"/>
</dbReference>
<evidence type="ECO:0000313" key="1">
    <source>
        <dbReference type="EMBL" id="MFB9713966.1"/>
    </source>
</evidence>
<comment type="caution">
    <text evidence="1">The sequence shown here is derived from an EMBL/GenBank/DDBJ whole genome shotgun (WGS) entry which is preliminary data.</text>
</comment>
<keyword evidence="2" id="KW-1185">Reference proteome</keyword>
<protein>
    <submittedName>
        <fullName evidence="1">Uncharacterized protein</fullName>
    </submittedName>
</protein>
<dbReference type="EMBL" id="JBHMBH010000019">
    <property type="protein sequence ID" value="MFB9713966.1"/>
    <property type="molecule type" value="Genomic_DNA"/>
</dbReference>
<dbReference type="Proteomes" id="UP001589536">
    <property type="component" value="Unassembled WGS sequence"/>
</dbReference>
<evidence type="ECO:0000313" key="2">
    <source>
        <dbReference type="Proteomes" id="UP001589536"/>
    </source>
</evidence>
<proteinExistence type="predicted"/>
<organism evidence="1 2">
    <name type="scientific">Arthrobacter methylotrophus</name>
    <dbReference type="NCBI Taxonomy" id="121291"/>
    <lineage>
        <taxon>Bacteria</taxon>
        <taxon>Bacillati</taxon>
        <taxon>Actinomycetota</taxon>
        <taxon>Actinomycetes</taxon>
        <taxon>Micrococcales</taxon>
        <taxon>Micrococcaceae</taxon>
        <taxon>Arthrobacter</taxon>
    </lineage>
</organism>
<name>A0ABV5UNF5_9MICC</name>
<gene>
    <name evidence="1" type="ORF">ACFFPI_07330</name>
</gene>